<feature type="repeat" description="TPR" evidence="1">
    <location>
        <begin position="225"/>
        <end position="258"/>
    </location>
</feature>
<dbReference type="PROSITE" id="PS51257">
    <property type="entry name" value="PROKAR_LIPOPROTEIN"/>
    <property type="match status" value="1"/>
</dbReference>
<sequence length="272" mass="31226">MNKSAALIVCIVLGLSACAPQEQVTFLERRIYSLSQKNQELEKAVLELKQQVQALKKAQEQFGESSLLEVRSRQAVFQNKLDEVNAELLRISGMIEEMKHTYSSDREKNQEVVAALQQDIVKLRQELRLLGTVKEKQNKVAHKAKKTKKTGIDIYQKGLDFIKEKKFKEARTTLEKYVKEFPKGALVPNAHFWIGECEYNLNRFEEAILAYEKVIKDYPKSNKVPAALLKEGMAFFKLGDPESAKIIWKKLIKLYPKSSQARLAKKQIERLG</sequence>
<dbReference type="Pfam" id="PF13432">
    <property type="entry name" value="TPR_16"/>
    <property type="match status" value="1"/>
</dbReference>
<keyword evidence="1" id="KW-0802">TPR repeat</keyword>
<proteinExistence type="inferred from homology"/>
<dbReference type="Proteomes" id="UP000093080">
    <property type="component" value="Unassembled WGS sequence"/>
</dbReference>
<evidence type="ECO:0000313" key="3">
    <source>
        <dbReference type="EMBL" id="OCC14408.1"/>
    </source>
</evidence>
<dbReference type="GO" id="GO:0051301">
    <property type="term" value="P:cell division"/>
    <property type="evidence" value="ECO:0007669"/>
    <property type="project" value="InterPro"/>
</dbReference>
<dbReference type="HAMAP" id="MF_02066">
    <property type="entry name" value="CpoB"/>
    <property type="match status" value="1"/>
</dbReference>
<evidence type="ECO:0000256" key="2">
    <source>
        <dbReference type="SAM" id="Coils"/>
    </source>
</evidence>
<organism evidence="3 4">
    <name type="scientific">Dissulfuribacter thermophilus</name>
    <dbReference type="NCBI Taxonomy" id="1156395"/>
    <lineage>
        <taxon>Bacteria</taxon>
        <taxon>Pseudomonadati</taxon>
        <taxon>Thermodesulfobacteriota</taxon>
        <taxon>Dissulfuribacteria</taxon>
        <taxon>Dissulfuribacterales</taxon>
        <taxon>Dissulfuribacteraceae</taxon>
        <taxon>Dissulfuribacter</taxon>
    </lineage>
</organism>
<dbReference type="SMART" id="SM00028">
    <property type="entry name" value="TPR"/>
    <property type="match status" value="2"/>
</dbReference>
<keyword evidence="2" id="KW-0175">Coiled coil</keyword>
<dbReference type="InterPro" id="IPR014162">
    <property type="entry name" value="CpoB_C"/>
</dbReference>
<evidence type="ECO:0000256" key="1">
    <source>
        <dbReference type="PROSITE-ProRule" id="PRU00339"/>
    </source>
</evidence>
<name>A0A1B9F392_9BACT</name>
<dbReference type="NCBIfam" id="TIGR02795">
    <property type="entry name" value="tol_pal_ybgF"/>
    <property type="match status" value="1"/>
</dbReference>
<feature type="coiled-coil region" evidence="2">
    <location>
        <begin position="24"/>
        <end position="61"/>
    </location>
</feature>
<protein>
    <submittedName>
        <fullName evidence="3">TPR repeat containing exported protein</fullName>
    </submittedName>
</protein>
<accession>A0A1B9F392</accession>
<dbReference type="InterPro" id="IPR034706">
    <property type="entry name" value="CpoB"/>
</dbReference>
<dbReference type="PROSITE" id="PS50005">
    <property type="entry name" value="TPR"/>
    <property type="match status" value="2"/>
</dbReference>
<dbReference type="AlphaFoldDB" id="A0A1B9F392"/>
<dbReference type="OrthoDB" id="13540at2"/>
<feature type="repeat" description="TPR" evidence="1">
    <location>
        <begin position="188"/>
        <end position="221"/>
    </location>
</feature>
<dbReference type="InterPro" id="IPR011990">
    <property type="entry name" value="TPR-like_helical_dom_sf"/>
</dbReference>
<keyword evidence="4" id="KW-1185">Reference proteome</keyword>
<comment type="caution">
    <text evidence="3">The sequence shown here is derived from an EMBL/GenBank/DDBJ whole genome shotgun (WGS) entry which is preliminary data.</text>
</comment>
<reference evidence="3 4" key="1">
    <citation type="submission" date="2016-06" db="EMBL/GenBank/DDBJ databases">
        <title>Respiratory ammonification of nitrate coupled to the oxidation of elemental sulfur in deep-sea autotrophic thermophilic bacteria.</title>
        <authorList>
            <person name="Slobodkina G.B."/>
            <person name="Mardanov A.V."/>
            <person name="Ravin N.V."/>
            <person name="Frolova A.A."/>
            <person name="Viryasiv M.B."/>
            <person name="Chernyh N.A."/>
            <person name="Bonch-Osmolovskaya E.A."/>
            <person name="Slobodkin A.I."/>
        </authorList>
    </citation>
    <scope>NUCLEOTIDE SEQUENCE [LARGE SCALE GENOMIC DNA]</scope>
    <source>
        <strain evidence="3 4">S69</strain>
    </source>
</reference>
<dbReference type="RefSeq" id="WP_067620058.1">
    <property type="nucleotide sequence ID" value="NZ_MAGO01000012.1"/>
</dbReference>
<gene>
    <name evidence="3" type="ORF">DBT_2137</name>
</gene>
<dbReference type="Pfam" id="PF13174">
    <property type="entry name" value="TPR_6"/>
    <property type="match status" value="1"/>
</dbReference>
<dbReference type="InterPro" id="IPR019734">
    <property type="entry name" value="TPR_rpt"/>
</dbReference>
<dbReference type="STRING" id="1156395.DBT_2137"/>
<dbReference type="Gene3D" id="1.25.40.10">
    <property type="entry name" value="Tetratricopeptide repeat domain"/>
    <property type="match status" value="1"/>
</dbReference>
<evidence type="ECO:0000313" key="4">
    <source>
        <dbReference type="Proteomes" id="UP000093080"/>
    </source>
</evidence>
<dbReference type="SUPFAM" id="SSF48452">
    <property type="entry name" value="TPR-like"/>
    <property type="match status" value="1"/>
</dbReference>
<dbReference type="EMBL" id="MAGO01000012">
    <property type="protein sequence ID" value="OCC14408.1"/>
    <property type="molecule type" value="Genomic_DNA"/>
</dbReference>